<protein>
    <submittedName>
        <fullName evidence="1">Uncharacterized protein</fullName>
    </submittedName>
</protein>
<dbReference type="RefSeq" id="XP_001593104.1">
    <property type="nucleotide sequence ID" value="XM_001593054.1"/>
</dbReference>
<reference evidence="2" key="1">
    <citation type="journal article" date="2011" name="PLoS Genet.">
        <title>Genomic analysis of the necrotrophic fungal pathogens Sclerotinia sclerotiorum and Botrytis cinerea.</title>
        <authorList>
            <person name="Amselem J."/>
            <person name="Cuomo C.A."/>
            <person name="van Kan J.A."/>
            <person name="Viaud M."/>
            <person name="Benito E.P."/>
            <person name="Couloux A."/>
            <person name="Coutinho P.M."/>
            <person name="de Vries R.P."/>
            <person name="Dyer P.S."/>
            <person name="Fillinger S."/>
            <person name="Fournier E."/>
            <person name="Gout L."/>
            <person name="Hahn M."/>
            <person name="Kohn L."/>
            <person name="Lapalu N."/>
            <person name="Plummer K.M."/>
            <person name="Pradier J.M."/>
            <person name="Quevillon E."/>
            <person name="Sharon A."/>
            <person name="Simon A."/>
            <person name="ten Have A."/>
            <person name="Tudzynski B."/>
            <person name="Tudzynski P."/>
            <person name="Wincker P."/>
            <person name="Andrew M."/>
            <person name="Anthouard V."/>
            <person name="Beever R.E."/>
            <person name="Beffa R."/>
            <person name="Benoit I."/>
            <person name="Bouzid O."/>
            <person name="Brault B."/>
            <person name="Chen Z."/>
            <person name="Choquer M."/>
            <person name="Collemare J."/>
            <person name="Cotton P."/>
            <person name="Danchin E.G."/>
            <person name="Da Silva C."/>
            <person name="Gautier A."/>
            <person name="Giraud C."/>
            <person name="Giraud T."/>
            <person name="Gonzalez C."/>
            <person name="Grossetete S."/>
            <person name="Guldener U."/>
            <person name="Henrissat B."/>
            <person name="Howlett B.J."/>
            <person name="Kodira C."/>
            <person name="Kretschmer M."/>
            <person name="Lappartient A."/>
            <person name="Leroch M."/>
            <person name="Levis C."/>
            <person name="Mauceli E."/>
            <person name="Neuveglise C."/>
            <person name="Oeser B."/>
            <person name="Pearson M."/>
            <person name="Poulain J."/>
            <person name="Poussereau N."/>
            <person name="Quesneville H."/>
            <person name="Rascle C."/>
            <person name="Schumacher J."/>
            <person name="Segurens B."/>
            <person name="Sexton A."/>
            <person name="Silva E."/>
            <person name="Sirven C."/>
            <person name="Soanes D.M."/>
            <person name="Talbot N.J."/>
            <person name="Templeton M."/>
            <person name="Yandava C."/>
            <person name="Yarden O."/>
            <person name="Zeng Q."/>
            <person name="Rollins J.A."/>
            <person name="Lebrun M.H."/>
            <person name="Dickman M."/>
        </authorList>
    </citation>
    <scope>NUCLEOTIDE SEQUENCE [LARGE SCALE GENOMIC DNA]</scope>
    <source>
        <strain evidence="2">ATCC 18683 / 1980 / Ss-1</strain>
    </source>
</reference>
<dbReference type="InParanoid" id="A7EL29"/>
<name>A7EL29_SCLS1</name>
<accession>A7EL29</accession>
<keyword evidence="2" id="KW-1185">Reference proteome</keyword>
<dbReference type="KEGG" id="ssl:SS1G_06026"/>
<dbReference type="EMBL" id="CH476627">
    <property type="protein sequence ID" value="EDO03545.1"/>
    <property type="molecule type" value="Genomic_DNA"/>
</dbReference>
<gene>
    <name evidence="1" type="ORF">SS1G_06026</name>
</gene>
<dbReference type="AlphaFoldDB" id="A7EL29"/>
<dbReference type="Proteomes" id="UP000001312">
    <property type="component" value="Unassembled WGS sequence"/>
</dbReference>
<evidence type="ECO:0000313" key="1">
    <source>
        <dbReference type="EMBL" id="EDO03545.1"/>
    </source>
</evidence>
<proteinExistence type="predicted"/>
<organism evidence="1 2">
    <name type="scientific">Sclerotinia sclerotiorum (strain ATCC 18683 / 1980 / Ss-1)</name>
    <name type="common">White mold</name>
    <name type="synonym">Whetzelinia sclerotiorum</name>
    <dbReference type="NCBI Taxonomy" id="665079"/>
    <lineage>
        <taxon>Eukaryota</taxon>
        <taxon>Fungi</taxon>
        <taxon>Dikarya</taxon>
        <taxon>Ascomycota</taxon>
        <taxon>Pezizomycotina</taxon>
        <taxon>Leotiomycetes</taxon>
        <taxon>Helotiales</taxon>
        <taxon>Sclerotiniaceae</taxon>
        <taxon>Sclerotinia</taxon>
    </lineage>
</organism>
<dbReference type="HOGENOM" id="CLU_2832718_0_0_1"/>
<dbReference type="GeneID" id="5489479"/>
<evidence type="ECO:0000313" key="2">
    <source>
        <dbReference type="Proteomes" id="UP000001312"/>
    </source>
</evidence>
<sequence length="66" mass="7057">MYGGDGSVVPPKSTVIRTILSNHTFCLLGSLCEIYGFRDLAHSWPEPPAGTSLCVNPDKPAEHCIG</sequence>